<feature type="transmembrane region" description="Helical" evidence="1">
    <location>
        <begin position="7"/>
        <end position="26"/>
    </location>
</feature>
<dbReference type="AlphaFoldDB" id="A0AAU0F5J1"/>
<sequence length="55" mass="6733">MRNQYLKIFLFVLFNISLLGICRSLFQWQPLWGFVGFAFWLILLVVFPYGRFRKE</sequence>
<dbReference type="EMBL" id="CP136426">
    <property type="protein sequence ID" value="WOC52919.1"/>
    <property type="molecule type" value="Genomic_DNA"/>
</dbReference>
<keyword evidence="3" id="KW-1185">Reference proteome</keyword>
<dbReference type="KEGG" id="bpor:BPO_2272"/>
<evidence type="ECO:0000256" key="1">
    <source>
        <dbReference type="SAM" id="Phobius"/>
    </source>
</evidence>
<gene>
    <name evidence="2" type="ORF">BPO_2272</name>
</gene>
<evidence type="ECO:0000313" key="3">
    <source>
        <dbReference type="Proteomes" id="UP001432059"/>
    </source>
</evidence>
<dbReference type="Proteomes" id="UP001432059">
    <property type="component" value="Chromosome"/>
</dbReference>
<accession>A0AAU0F5J1</accession>
<reference evidence="2" key="1">
    <citation type="submission" date="2023-10" db="EMBL/GenBank/DDBJ databases">
        <title>Characterization and whole genome sequencing of a novel strain of Bergeyella porcorum QD2021 isolated from pig.</title>
        <authorList>
            <person name="Liu G."/>
            <person name="Chen C."/>
            <person name="Han X."/>
        </authorList>
    </citation>
    <scope>NUCLEOTIDE SEQUENCE</scope>
    <source>
        <strain evidence="2">QD2021</strain>
    </source>
</reference>
<organism evidence="2 3">
    <name type="scientific">Bergeyella porcorum</name>
    <dbReference type="NCBI Taxonomy" id="1735111"/>
    <lineage>
        <taxon>Bacteria</taxon>
        <taxon>Pseudomonadati</taxon>
        <taxon>Bacteroidota</taxon>
        <taxon>Flavobacteriia</taxon>
        <taxon>Flavobacteriales</taxon>
        <taxon>Weeksellaceae</taxon>
        <taxon>Bergeyella</taxon>
    </lineage>
</organism>
<keyword evidence="1" id="KW-0812">Transmembrane</keyword>
<keyword evidence="1" id="KW-1133">Transmembrane helix</keyword>
<feature type="transmembrane region" description="Helical" evidence="1">
    <location>
        <begin position="32"/>
        <end position="50"/>
    </location>
</feature>
<proteinExistence type="predicted"/>
<name>A0AAU0F5J1_9FLAO</name>
<evidence type="ECO:0000313" key="2">
    <source>
        <dbReference type="EMBL" id="WOC52919.1"/>
    </source>
</evidence>
<protein>
    <submittedName>
        <fullName evidence="2">Uncharacterized protein</fullName>
    </submittedName>
</protein>
<keyword evidence="1" id="KW-0472">Membrane</keyword>